<keyword evidence="3" id="KW-1185">Reference proteome</keyword>
<sequence>MFVINGGVRKAIVCYLTIWFSGGVWKAIVCSITIWFSGDVCEITDMPLTLSTVVDIVMLEITISCGVCMEALCVIMVAAHVGPSAVGPYNSFVGVVVIVKLPCCDVSPVTGVRIEAITGSNNIIGLMGLVGVPRVPSVLSDAIFEC</sequence>
<evidence type="ECO:0000256" key="1">
    <source>
        <dbReference type="SAM" id="Phobius"/>
    </source>
</evidence>
<keyword evidence="1" id="KW-0472">Membrane</keyword>
<dbReference type="Proteomes" id="UP001157418">
    <property type="component" value="Unassembled WGS sequence"/>
</dbReference>
<proteinExistence type="predicted"/>
<feature type="transmembrane region" description="Helical" evidence="1">
    <location>
        <begin position="56"/>
        <end position="79"/>
    </location>
</feature>
<feature type="transmembrane region" description="Helical" evidence="1">
    <location>
        <begin position="12"/>
        <end position="36"/>
    </location>
</feature>
<protein>
    <submittedName>
        <fullName evidence="2">Uncharacterized protein</fullName>
    </submittedName>
</protein>
<keyword evidence="1" id="KW-1133">Transmembrane helix</keyword>
<comment type="caution">
    <text evidence="2">The sequence shown here is derived from an EMBL/GenBank/DDBJ whole genome shotgun (WGS) entry which is preliminary data.</text>
</comment>
<reference evidence="2 3" key="1">
    <citation type="submission" date="2022-01" db="EMBL/GenBank/DDBJ databases">
        <authorList>
            <person name="Xiong W."/>
            <person name="Schranz E."/>
        </authorList>
    </citation>
    <scope>NUCLEOTIDE SEQUENCE [LARGE SCALE GENOMIC DNA]</scope>
</reference>
<dbReference type="EMBL" id="CAKMRJ010005412">
    <property type="protein sequence ID" value="CAH1441054.1"/>
    <property type="molecule type" value="Genomic_DNA"/>
</dbReference>
<dbReference type="AlphaFoldDB" id="A0AAU9NTL5"/>
<evidence type="ECO:0000313" key="2">
    <source>
        <dbReference type="EMBL" id="CAH1441054.1"/>
    </source>
</evidence>
<name>A0AAU9NTL5_9ASTR</name>
<keyword evidence="1" id="KW-0812">Transmembrane</keyword>
<evidence type="ECO:0000313" key="3">
    <source>
        <dbReference type="Proteomes" id="UP001157418"/>
    </source>
</evidence>
<organism evidence="2 3">
    <name type="scientific">Lactuca virosa</name>
    <dbReference type="NCBI Taxonomy" id="75947"/>
    <lineage>
        <taxon>Eukaryota</taxon>
        <taxon>Viridiplantae</taxon>
        <taxon>Streptophyta</taxon>
        <taxon>Embryophyta</taxon>
        <taxon>Tracheophyta</taxon>
        <taxon>Spermatophyta</taxon>
        <taxon>Magnoliopsida</taxon>
        <taxon>eudicotyledons</taxon>
        <taxon>Gunneridae</taxon>
        <taxon>Pentapetalae</taxon>
        <taxon>asterids</taxon>
        <taxon>campanulids</taxon>
        <taxon>Asterales</taxon>
        <taxon>Asteraceae</taxon>
        <taxon>Cichorioideae</taxon>
        <taxon>Cichorieae</taxon>
        <taxon>Lactucinae</taxon>
        <taxon>Lactuca</taxon>
    </lineage>
</organism>
<accession>A0AAU9NTL5</accession>
<gene>
    <name evidence="2" type="ORF">LVIROSA_LOCUS27145</name>
</gene>